<dbReference type="GO" id="GO:0046872">
    <property type="term" value="F:metal ion binding"/>
    <property type="evidence" value="ECO:0007669"/>
    <property type="project" value="UniProtKB-UniRule"/>
</dbReference>
<dbReference type="GO" id="GO:0000166">
    <property type="term" value="F:nucleotide binding"/>
    <property type="evidence" value="ECO:0007669"/>
    <property type="project" value="UniProtKB-KW"/>
</dbReference>
<accession>A0A171KPU0</accession>
<feature type="binding site" evidence="5">
    <location>
        <position position="40"/>
    </location>
    <ligand>
        <name>a divalent metal cation</name>
        <dbReference type="ChEBI" id="CHEBI:60240"/>
    </ligand>
</feature>
<feature type="domain" description="Survival protein SurE-like phosphatase/nucleotidase" evidence="6">
    <location>
        <begin position="3"/>
        <end position="175"/>
    </location>
</feature>
<sequence length="253" mass="27722">MRVLISNDDGIDAPGLALLERAALLLTDDVWVVAPDGNRSGYGHGITLRRSFEVTQRSPRRYACSGTPADCVIAGVSWLFRGDRQPDLVLSGINEGRNVAEDVAYSGTMAVAREAALCGIPAVAFSRPRDSGGDEEGERWLAGRLQGFWQAREQWARDGHWLNVNLPRRLPASLRAARRGSDKVATQVIIHSEREREHALIEPLALRNYLAGDGDENALIDAGYATVTCLNWHGHSQVPADILHEDGALEQIR</sequence>
<dbReference type="EC" id="3.1.3.5" evidence="5"/>
<proteinExistence type="inferred from homology"/>
<evidence type="ECO:0000259" key="6">
    <source>
        <dbReference type="Pfam" id="PF01975"/>
    </source>
</evidence>
<dbReference type="InterPro" id="IPR002828">
    <property type="entry name" value="SurE-like_Pase/nucleotidase"/>
</dbReference>
<dbReference type="Gene3D" id="3.40.1210.10">
    <property type="entry name" value="Survival protein SurE-like phosphatase/nucleotidase"/>
    <property type="match status" value="1"/>
</dbReference>
<keyword evidence="5" id="KW-0547">Nucleotide-binding</keyword>
<keyword evidence="8" id="KW-1185">Reference proteome</keyword>
<dbReference type="InterPro" id="IPR030048">
    <property type="entry name" value="SurE"/>
</dbReference>
<dbReference type="SUPFAM" id="SSF64167">
    <property type="entry name" value="SurE-like"/>
    <property type="match status" value="1"/>
</dbReference>
<comment type="cofactor">
    <cofactor evidence="5">
        <name>a divalent metal cation</name>
        <dbReference type="ChEBI" id="CHEBI:60240"/>
    </cofactor>
    <text evidence="5">Binds 1 divalent metal cation per subunit.</text>
</comment>
<comment type="subcellular location">
    <subcellularLocation>
        <location evidence="5">Cytoplasm</location>
    </subcellularLocation>
</comment>
<evidence type="ECO:0000256" key="3">
    <source>
        <dbReference type="ARBA" id="ARBA00022723"/>
    </source>
</evidence>
<dbReference type="AlphaFoldDB" id="A0A171KPU0"/>
<dbReference type="RefSeq" id="WP_068373698.1">
    <property type="nucleotide sequence ID" value="NZ_CP169556.1"/>
</dbReference>
<evidence type="ECO:0000313" key="7">
    <source>
        <dbReference type="EMBL" id="KKO70907.1"/>
    </source>
</evidence>
<evidence type="ECO:0000256" key="5">
    <source>
        <dbReference type="HAMAP-Rule" id="MF_00060"/>
    </source>
</evidence>
<dbReference type="InterPro" id="IPR036523">
    <property type="entry name" value="SurE-like_sf"/>
</dbReference>
<feature type="binding site" evidence="5">
    <location>
        <position position="94"/>
    </location>
    <ligand>
        <name>a divalent metal cation</name>
        <dbReference type="ChEBI" id="CHEBI:60240"/>
    </ligand>
</feature>
<dbReference type="STRING" id="206506.AAV32_14360"/>
<keyword evidence="3 5" id="KW-0479">Metal-binding</keyword>
<dbReference type="HAMAP" id="MF_00060">
    <property type="entry name" value="SurE"/>
    <property type="match status" value="1"/>
</dbReference>
<feature type="binding site" evidence="5">
    <location>
        <position position="9"/>
    </location>
    <ligand>
        <name>a divalent metal cation</name>
        <dbReference type="ChEBI" id="CHEBI:60240"/>
    </ligand>
</feature>
<reference evidence="7 8" key="1">
    <citation type="submission" date="2015-04" db="EMBL/GenBank/DDBJ databases">
        <title>Genome sequence of Kerstersia gyiorum CG1.</title>
        <authorList>
            <person name="Greninger A.L."/>
            <person name="Kozyreva V."/>
            <person name="Chaturvedi V."/>
        </authorList>
    </citation>
    <scope>NUCLEOTIDE SEQUENCE [LARGE SCALE GENOMIC DNA]</scope>
    <source>
        <strain evidence="7 8">CG1</strain>
    </source>
</reference>
<comment type="similarity">
    <text evidence="2 5">Belongs to the SurE nucleotidase family.</text>
</comment>
<dbReference type="GO" id="GO:0005737">
    <property type="term" value="C:cytoplasm"/>
    <property type="evidence" value="ECO:0007669"/>
    <property type="project" value="UniProtKB-SubCell"/>
</dbReference>
<dbReference type="GO" id="GO:0008253">
    <property type="term" value="F:5'-nucleotidase activity"/>
    <property type="evidence" value="ECO:0007669"/>
    <property type="project" value="UniProtKB-UniRule"/>
</dbReference>
<evidence type="ECO:0000313" key="8">
    <source>
        <dbReference type="Proteomes" id="UP000078084"/>
    </source>
</evidence>
<dbReference type="PATRIC" id="fig|206506.3.peg.3059"/>
<dbReference type="PANTHER" id="PTHR30457">
    <property type="entry name" value="5'-NUCLEOTIDASE SURE"/>
    <property type="match status" value="1"/>
</dbReference>
<evidence type="ECO:0000256" key="4">
    <source>
        <dbReference type="ARBA" id="ARBA00022801"/>
    </source>
</evidence>
<name>A0A171KPU0_9BURK</name>
<dbReference type="GeneID" id="99724906"/>
<keyword evidence="4 5" id="KW-0378">Hydrolase</keyword>
<protein>
    <recommendedName>
        <fullName evidence="5">5'-nucleotidase SurE</fullName>
        <ecNumber evidence="5">3.1.3.5</ecNumber>
    </recommendedName>
    <alternativeName>
        <fullName evidence="5">Nucleoside 5'-monophosphate phosphohydrolase</fullName>
    </alternativeName>
</protein>
<evidence type="ECO:0000256" key="2">
    <source>
        <dbReference type="ARBA" id="ARBA00011062"/>
    </source>
</evidence>
<comment type="caution">
    <text evidence="7">The sequence shown here is derived from an EMBL/GenBank/DDBJ whole genome shotgun (WGS) entry which is preliminary data.</text>
</comment>
<gene>
    <name evidence="5" type="primary">surE</name>
    <name evidence="7" type="ORF">AAV32_14360</name>
</gene>
<comment type="function">
    <text evidence="5">Nucleotidase that shows phosphatase activity on nucleoside 5'-monophosphates.</text>
</comment>
<dbReference type="EMBL" id="LBNE01000011">
    <property type="protein sequence ID" value="KKO70907.1"/>
    <property type="molecule type" value="Genomic_DNA"/>
</dbReference>
<organism evidence="7 8">
    <name type="scientific">Kerstersia gyiorum</name>
    <dbReference type="NCBI Taxonomy" id="206506"/>
    <lineage>
        <taxon>Bacteria</taxon>
        <taxon>Pseudomonadati</taxon>
        <taxon>Pseudomonadota</taxon>
        <taxon>Betaproteobacteria</taxon>
        <taxon>Burkholderiales</taxon>
        <taxon>Alcaligenaceae</taxon>
        <taxon>Kerstersia</taxon>
    </lineage>
</organism>
<feature type="binding site" evidence="5">
    <location>
        <position position="8"/>
    </location>
    <ligand>
        <name>a divalent metal cation</name>
        <dbReference type="ChEBI" id="CHEBI:60240"/>
    </ligand>
</feature>
<evidence type="ECO:0000256" key="1">
    <source>
        <dbReference type="ARBA" id="ARBA00000815"/>
    </source>
</evidence>
<dbReference type="PANTHER" id="PTHR30457:SF0">
    <property type="entry name" value="PHOSPHATASE, PUTATIVE (AFU_ORTHOLOGUE AFUA_4G01070)-RELATED"/>
    <property type="match status" value="1"/>
</dbReference>
<dbReference type="Pfam" id="PF01975">
    <property type="entry name" value="SurE"/>
    <property type="match status" value="1"/>
</dbReference>
<dbReference type="Proteomes" id="UP000078084">
    <property type="component" value="Unassembled WGS sequence"/>
</dbReference>
<comment type="catalytic activity">
    <reaction evidence="1 5">
        <text>a ribonucleoside 5'-phosphate + H2O = a ribonucleoside + phosphate</text>
        <dbReference type="Rhea" id="RHEA:12484"/>
        <dbReference type="ChEBI" id="CHEBI:15377"/>
        <dbReference type="ChEBI" id="CHEBI:18254"/>
        <dbReference type="ChEBI" id="CHEBI:43474"/>
        <dbReference type="ChEBI" id="CHEBI:58043"/>
        <dbReference type="EC" id="3.1.3.5"/>
    </reaction>
</comment>
<keyword evidence="5" id="KW-0963">Cytoplasm</keyword>